<dbReference type="AlphaFoldDB" id="A0A9D4BE25"/>
<accession>A0A9D4BE25</accession>
<evidence type="ECO:0000313" key="2">
    <source>
        <dbReference type="EMBL" id="KAH3699495.1"/>
    </source>
</evidence>
<evidence type="ECO:0000313" key="3">
    <source>
        <dbReference type="Proteomes" id="UP000828390"/>
    </source>
</evidence>
<evidence type="ECO:0000256" key="1">
    <source>
        <dbReference type="SAM" id="MobiDB-lite"/>
    </source>
</evidence>
<protein>
    <submittedName>
        <fullName evidence="2">Uncharacterized protein</fullName>
    </submittedName>
</protein>
<name>A0A9D4BE25_DREPO</name>
<gene>
    <name evidence="2" type="ORF">DPMN_074451</name>
</gene>
<feature type="region of interest" description="Disordered" evidence="1">
    <location>
        <begin position="1"/>
        <end position="32"/>
    </location>
</feature>
<sequence length="119" mass="13636">MESEVIEKTSETTKPSEPAVHTSTPEMTEVLSQHKRLNERIDRLEREKLTGQSENLYTTFISIDARRGQQGHGRGFWPDQRGFRGGTRRGPSRPMPSTTFGLTWYHCNHRDHIAGECPN</sequence>
<feature type="compositionally biased region" description="Basic and acidic residues" evidence="1">
    <location>
        <begin position="1"/>
        <end position="11"/>
    </location>
</feature>
<feature type="region of interest" description="Disordered" evidence="1">
    <location>
        <begin position="68"/>
        <end position="97"/>
    </location>
</feature>
<proteinExistence type="predicted"/>
<organism evidence="2 3">
    <name type="scientific">Dreissena polymorpha</name>
    <name type="common">Zebra mussel</name>
    <name type="synonym">Mytilus polymorpha</name>
    <dbReference type="NCBI Taxonomy" id="45954"/>
    <lineage>
        <taxon>Eukaryota</taxon>
        <taxon>Metazoa</taxon>
        <taxon>Spiralia</taxon>
        <taxon>Lophotrochozoa</taxon>
        <taxon>Mollusca</taxon>
        <taxon>Bivalvia</taxon>
        <taxon>Autobranchia</taxon>
        <taxon>Heteroconchia</taxon>
        <taxon>Euheterodonta</taxon>
        <taxon>Imparidentia</taxon>
        <taxon>Neoheterodontei</taxon>
        <taxon>Myida</taxon>
        <taxon>Dreissenoidea</taxon>
        <taxon>Dreissenidae</taxon>
        <taxon>Dreissena</taxon>
    </lineage>
</organism>
<dbReference type="EMBL" id="JAIWYP010000015">
    <property type="protein sequence ID" value="KAH3699495.1"/>
    <property type="molecule type" value="Genomic_DNA"/>
</dbReference>
<keyword evidence="3" id="KW-1185">Reference proteome</keyword>
<reference evidence="2" key="2">
    <citation type="submission" date="2020-11" db="EMBL/GenBank/DDBJ databases">
        <authorList>
            <person name="McCartney M.A."/>
            <person name="Auch B."/>
            <person name="Kono T."/>
            <person name="Mallez S."/>
            <person name="Becker A."/>
            <person name="Gohl D.M."/>
            <person name="Silverstein K.A.T."/>
            <person name="Koren S."/>
            <person name="Bechman K.B."/>
            <person name="Herman A."/>
            <person name="Abrahante J.E."/>
            <person name="Garbe J."/>
        </authorList>
    </citation>
    <scope>NUCLEOTIDE SEQUENCE</scope>
    <source>
        <strain evidence="2">Duluth1</strain>
        <tissue evidence="2">Whole animal</tissue>
    </source>
</reference>
<dbReference type="Proteomes" id="UP000828390">
    <property type="component" value="Unassembled WGS sequence"/>
</dbReference>
<comment type="caution">
    <text evidence="2">The sequence shown here is derived from an EMBL/GenBank/DDBJ whole genome shotgun (WGS) entry which is preliminary data.</text>
</comment>
<reference evidence="2" key="1">
    <citation type="journal article" date="2019" name="bioRxiv">
        <title>The Genome of the Zebra Mussel, Dreissena polymorpha: A Resource for Invasive Species Research.</title>
        <authorList>
            <person name="McCartney M.A."/>
            <person name="Auch B."/>
            <person name="Kono T."/>
            <person name="Mallez S."/>
            <person name="Zhang Y."/>
            <person name="Obille A."/>
            <person name="Becker A."/>
            <person name="Abrahante J.E."/>
            <person name="Garbe J."/>
            <person name="Badalamenti J.P."/>
            <person name="Herman A."/>
            <person name="Mangelson H."/>
            <person name="Liachko I."/>
            <person name="Sullivan S."/>
            <person name="Sone E.D."/>
            <person name="Koren S."/>
            <person name="Silverstein K.A.T."/>
            <person name="Beckman K.B."/>
            <person name="Gohl D.M."/>
        </authorList>
    </citation>
    <scope>NUCLEOTIDE SEQUENCE</scope>
    <source>
        <strain evidence="2">Duluth1</strain>
        <tissue evidence="2">Whole animal</tissue>
    </source>
</reference>